<dbReference type="InterPro" id="IPR002589">
    <property type="entry name" value="Macro_dom"/>
</dbReference>
<dbReference type="Pfam" id="PF01661">
    <property type="entry name" value="Macro"/>
    <property type="match status" value="1"/>
</dbReference>
<accession>A0A9D1A1L9</accession>
<evidence type="ECO:0000259" key="1">
    <source>
        <dbReference type="PROSITE" id="PS51154"/>
    </source>
</evidence>
<protein>
    <submittedName>
        <fullName evidence="2">Macro domain-containing protein</fullName>
    </submittedName>
</protein>
<organism evidence="2 3">
    <name type="scientific">Candidatus Aveggerthella stercoripullorum</name>
    <dbReference type="NCBI Taxonomy" id="2840688"/>
    <lineage>
        <taxon>Bacteria</taxon>
        <taxon>Bacillati</taxon>
        <taxon>Actinomycetota</taxon>
        <taxon>Coriobacteriia</taxon>
        <taxon>Eggerthellales</taxon>
        <taxon>Eggerthellaceae</taxon>
        <taxon>Eggerthellaceae incertae sedis</taxon>
        <taxon>Candidatus Aveggerthella</taxon>
    </lineage>
</organism>
<dbReference type="SMART" id="SM00506">
    <property type="entry name" value="A1pp"/>
    <property type="match status" value="1"/>
</dbReference>
<name>A0A9D1A1L9_9ACTN</name>
<dbReference type="Proteomes" id="UP000824261">
    <property type="component" value="Unassembled WGS sequence"/>
</dbReference>
<evidence type="ECO:0000313" key="3">
    <source>
        <dbReference type="Proteomes" id="UP000824261"/>
    </source>
</evidence>
<dbReference type="PANTHER" id="PTHR11106">
    <property type="entry name" value="GANGLIOSIDE INDUCED DIFFERENTIATION ASSOCIATED PROTEIN 2-RELATED"/>
    <property type="match status" value="1"/>
</dbReference>
<gene>
    <name evidence="2" type="ORF">IAA69_08550</name>
</gene>
<dbReference type="SUPFAM" id="SSF52949">
    <property type="entry name" value="Macro domain-like"/>
    <property type="match status" value="1"/>
</dbReference>
<dbReference type="EMBL" id="DVGB01000105">
    <property type="protein sequence ID" value="HIR02292.1"/>
    <property type="molecule type" value="Genomic_DNA"/>
</dbReference>
<dbReference type="InterPro" id="IPR043472">
    <property type="entry name" value="Macro_dom-like"/>
</dbReference>
<evidence type="ECO:0000313" key="2">
    <source>
        <dbReference type="EMBL" id="HIR02292.1"/>
    </source>
</evidence>
<dbReference type="Gene3D" id="3.40.220.10">
    <property type="entry name" value="Leucine Aminopeptidase, subunit E, domain 1"/>
    <property type="match status" value="1"/>
</dbReference>
<feature type="domain" description="Macro" evidence="1">
    <location>
        <begin position="1"/>
        <end position="167"/>
    </location>
</feature>
<dbReference type="PROSITE" id="PS51154">
    <property type="entry name" value="MACRO"/>
    <property type="match status" value="1"/>
</dbReference>
<comment type="caution">
    <text evidence="2">The sequence shown here is derived from an EMBL/GenBank/DDBJ whole genome shotgun (WGS) entry which is preliminary data.</text>
</comment>
<dbReference type="SUPFAM" id="SSF47413">
    <property type="entry name" value="lambda repressor-like DNA-binding domains"/>
    <property type="match status" value="1"/>
</dbReference>
<dbReference type="PANTHER" id="PTHR11106:SF27">
    <property type="entry name" value="MACRO DOMAIN-CONTAINING PROTEIN"/>
    <property type="match status" value="1"/>
</dbReference>
<dbReference type="AlphaFoldDB" id="A0A9D1A1L9"/>
<reference evidence="2" key="1">
    <citation type="submission" date="2020-10" db="EMBL/GenBank/DDBJ databases">
        <authorList>
            <person name="Gilroy R."/>
        </authorList>
    </citation>
    <scope>NUCLEOTIDE SEQUENCE</scope>
    <source>
        <strain evidence="2">ChiGjej1B1-2707</strain>
    </source>
</reference>
<reference evidence="2" key="2">
    <citation type="journal article" date="2021" name="PeerJ">
        <title>Extensive microbial diversity within the chicken gut microbiome revealed by metagenomics and culture.</title>
        <authorList>
            <person name="Gilroy R."/>
            <person name="Ravi A."/>
            <person name="Getino M."/>
            <person name="Pursley I."/>
            <person name="Horton D.L."/>
            <person name="Alikhan N.F."/>
            <person name="Baker D."/>
            <person name="Gharbi K."/>
            <person name="Hall N."/>
            <person name="Watson M."/>
            <person name="Adriaenssens E.M."/>
            <person name="Foster-Nyarko E."/>
            <person name="Jarju S."/>
            <person name="Secka A."/>
            <person name="Antonio M."/>
            <person name="Oren A."/>
            <person name="Chaudhuri R.R."/>
            <person name="La Ragione R."/>
            <person name="Hildebrand F."/>
            <person name="Pallen M.J."/>
        </authorList>
    </citation>
    <scope>NUCLEOTIDE SEQUENCE</scope>
    <source>
        <strain evidence="2">ChiGjej1B1-2707</strain>
    </source>
</reference>
<proteinExistence type="predicted"/>
<dbReference type="InterPro" id="IPR010982">
    <property type="entry name" value="Lambda_DNA-bd_dom_sf"/>
</dbReference>
<sequence length="353" mass="38704">MPLQIVRNDITRMHVDALVNSANPDPVIGLGVDSAIHEAAGPELLRMRAQVGRIGVGEAACTGAGRLPARMVIHTVGPIWQGGNAGETEALARCYRSCLEIAACSHCRSIAFPLLSTGTYGFPKDRALRIATQAIGAFLETCELDVCLVVYDRQSYQLSRELREDVENFIADTTSFERDAVCRRGGQPGTLSAFAASAAEPIFSDALEALPNALSIDGADAPRRAVCSIAPRRLEDVVEQVEESFSEALLRLIDERDMTDPEVYKRANIDRKLFSKIRSKKGYQPSKPTALALAVALRLNLDETRDLIARAGYALTHANKGDIIVEYFIVRKMWDVMLINETLFAFDQPLIGR</sequence>
<dbReference type="GO" id="GO:0003677">
    <property type="term" value="F:DNA binding"/>
    <property type="evidence" value="ECO:0007669"/>
    <property type="project" value="InterPro"/>
</dbReference>